<dbReference type="AlphaFoldDB" id="A0A2G1MIU0"/>
<accession>A0A2G1MIU0</accession>
<evidence type="ECO:0000259" key="2">
    <source>
        <dbReference type="Pfam" id="PF05239"/>
    </source>
</evidence>
<reference evidence="3 4" key="1">
    <citation type="submission" date="2017-08" db="EMBL/GenBank/DDBJ databases">
        <title>Draft Genome Sequence of Loktanella cinnabarina Strain XM1, Isolated from Coastal Surface Water.</title>
        <authorList>
            <person name="Ma R."/>
            <person name="Wang J."/>
            <person name="Wang Q."/>
            <person name="Ma Z."/>
            <person name="Li J."/>
            <person name="Chen L."/>
        </authorList>
    </citation>
    <scope>NUCLEOTIDE SEQUENCE [LARGE SCALE GENOMIC DNA]</scope>
    <source>
        <strain evidence="3 4">XM1</strain>
    </source>
</reference>
<dbReference type="OrthoDB" id="6158291at2"/>
<dbReference type="SUPFAM" id="SSF47473">
    <property type="entry name" value="EF-hand"/>
    <property type="match status" value="1"/>
</dbReference>
<keyword evidence="1" id="KW-0732">Signal</keyword>
<keyword evidence="4" id="KW-1185">Reference proteome</keyword>
<dbReference type="InterPro" id="IPR011033">
    <property type="entry name" value="PRC_barrel-like_sf"/>
</dbReference>
<dbReference type="RefSeq" id="WP_099275109.1">
    <property type="nucleotide sequence ID" value="NZ_KZ304953.1"/>
</dbReference>
<dbReference type="InterPro" id="IPR011992">
    <property type="entry name" value="EF-hand-dom_pair"/>
</dbReference>
<dbReference type="PROSITE" id="PS00018">
    <property type="entry name" value="EF_HAND_1"/>
    <property type="match status" value="1"/>
</dbReference>
<protein>
    <recommendedName>
        <fullName evidence="2">PRC-barrel domain-containing protein</fullName>
    </recommendedName>
</protein>
<proteinExistence type="predicted"/>
<dbReference type="Gene3D" id="1.10.238.10">
    <property type="entry name" value="EF-hand"/>
    <property type="match status" value="1"/>
</dbReference>
<comment type="caution">
    <text evidence="3">The sequence shown here is derived from an EMBL/GenBank/DDBJ whole genome shotgun (WGS) entry which is preliminary data.</text>
</comment>
<name>A0A2G1MIU0_9RHOB</name>
<dbReference type="Pfam" id="PF05239">
    <property type="entry name" value="PRC"/>
    <property type="match status" value="1"/>
</dbReference>
<dbReference type="Gene3D" id="2.30.30.240">
    <property type="entry name" value="PRC-barrel domain"/>
    <property type="match status" value="1"/>
</dbReference>
<evidence type="ECO:0000256" key="1">
    <source>
        <dbReference type="SAM" id="SignalP"/>
    </source>
</evidence>
<dbReference type="InterPro" id="IPR018247">
    <property type="entry name" value="EF_Hand_1_Ca_BS"/>
</dbReference>
<dbReference type="EMBL" id="NQWH01000006">
    <property type="protein sequence ID" value="PHP28658.1"/>
    <property type="molecule type" value="Genomic_DNA"/>
</dbReference>
<feature type="chain" id="PRO_5013565245" description="PRC-barrel domain-containing protein" evidence="1">
    <location>
        <begin position="24"/>
        <end position="405"/>
    </location>
</feature>
<feature type="signal peptide" evidence="1">
    <location>
        <begin position="1"/>
        <end position="23"/>
    </location>
</feature>
<sequence>MRLKTATAMGLALAVTGAMPALAQTTWTYDDIDTDRNLELSSVEFENYSGELFGLWDANSDGTIVEQEFVGGLYDAWDTDDDGVLTEAEYTSNWNTWFDDYETIGYDAVDLDGDGLLTDDEFSDGAVNAGLFDSWSGGPLDEEQFATVLFDVYDSDDNLTISQVEYEAVPTFGSFGYDPVNTLQVDDVISLSDWNYDDVYAGGISAEEFIDEMEVYGITGEEIGDVEDLLIGPDGRVLSVIAEVGGFWDIGDTHVSIPFEEVALADDGDGILVPVTEDNVSDYDLWTYDAVRADEAAEEVVSGLDDATVLRAWRATELIGDSARLQDGDLYSEYGYISDLILRDGKVAAVVANASSGYGAGYQAYPFYGYDYDMGWDAGSPYYDLPYTEDEVGELERFDYERLGS</sequence>
<feature type="domain" description="PRC-barrel" evidence="2">
    <location>
        <begin position="212"/>
        <end position="279"/>
    </location>
</feature>
<dbReference type="Proteomes" id="UP000221860">
    <property type="component" value="Unassembled WGS sequence"/>
</dbReference>
<gene>
    <name evidence="3" type="ORF">CJ301_05510</name>
</gene>
<dbReference type="SUPFAM" id="SSF50346">
    <property type="entry name" value="PRC-barrel domain"/>
    <property type="match status" value="1"/>
</dbReference>
<dbReference type="InterPro" id="IPR027275">
    <property type="entry name" value="PRC-brl_dom"/>
</dbReference>
<evidence type="ECO:0000313" key="3">
    <source>
        <dbReference type="EMBL" id="PHP28658.1"/>
    </source>
</evidence>
<organism evidence="3 4">
    <name type="scientific">Limimaricola cinnabarinus</name>
    <dbReference type="NCBI Taxonomy" id="1125964"/>
    <lineage>
        <taxon>Bacteria</taxon>
        <taxon>Pseudomonadati</taxon>
        <taxon>Pseudomonadota</taxon>
        <taxon>Alphaproteobacteria</taxon>
        <taxon>Rhodobacterales</taxon>
        <taxon>Paracoccaceae</taxon>
        <taxon>Limimaricola</taxon>
    </lineage>
</organism>
<evidence type="ECO:0000313" key="4">
    <source>
        <dbReference type="Proteomes" id="UP000221860"/>
    </source>
</evidence>